<dbReference type="AlphaFoldDB" id="A0A9W8MXE5"/>
<feature type="compositionally biased region" description="Basic and acidic residues" evidence="1">
    <location>
        <begin position="256"/>
        <end position="271"/>
    </location>
</feature>
<evidence type="ECO:0000313" key="2">
    <source>
        <dbReference type="EMBL" id="KAJ3512704.1"/>
    </source>
</evidence>
<gene>
    <name evidence="2" type="ORF">NLJ89_g3375</name>
</gene>
<evidence type="ECO:0000313" key="3">
    <source>
        <dbReference type="Proteomes" id="UP001148786"/>
    </source>
</evidence>
<organism evidence="2 3">
    <name type="scientific">Agrocybe chaxingu</name>
    <dbReference type="NCBI Taxonomy" id="84603"/>
    <lineage>
        <taxon>Eukaryota</taxon>
        <taxon>Fungi</taxon>
        <taxon>Dikarya</taxon>
        <taxon>Basidiomycota</taxon>
        <taxon>Agaricomycotina</taxon>
        <taxon>Agaricomycetes</taxon>
        <taxon>Agaricomycetidae</taxon>
        <taxon>Agaricales</taxon>
        <taxon>Agaricineae</taxon>
        <taxon>Strophariaceae</taxon>
        <taxon>Agrocybe</taxon>
    </lineage>
</organism>
<name>A0A9W8MXE5_9AGAR</name>
<comment type="caution">
    <text evidence="2">The sequence shown here is derived from an EMBL/GenBank/DDBJ whole genome shotgun (WGS) entry which is preliminary data.</text>
</comment>
<evidence type="ECO:0000256" key="1">
    <source>
        <dbReference type="SAM" id="MobiDB-lite"/>
    </source>
</evidence>
<feature type="region of interest" description="Disordered" evidence="1">
    <location>
        <begin position="339"/>
        <end position="361"/>
    </location>
</feature>
<feature type="compositionally biased region" description="Basic residues" evidence="1">
    <location>
        <begin position="246"/>
        <end position="255"/>
    </location>
</feature>
<sequence>MPSEPTTTTSRSEHNAQPGAKAPILFPFEDYQLPGLRNNPKAALELMAKIAFAYDVSYNKRGLESFSYAFWEDILKMLVVDMKKFVWPMPQLLAYYSSGDSDEDGGYISAKTEPDSEATNRIPDFTCIGAVIADHLKGDYTDLQRWDQIVIQNAKPVIVMELKSFGSRRSITIEDYTSNVVAKIVTAQEQALLQAAVIFHKEANIRADRLLLLVGAGEWWSFRLIKKDEKDVKRAWGILEEQDKRKKKGLGRGKQRKNEDQKGEEKQETRQPEQGSTHKPKPMRYATLMEPWTVECVKNIEDCRPGYGAWSKPLCLGTKPSNQNFRYVHEAMQDLVNSEVNSSEGHGSDHGDLENDPLDVI</sequence>
<proteinExistence type="predicted"/>
<keyword evidence="3" id="KW-1185">Reference proteome</keyword>
<accession>A0A9W8MXE5</accession>
<protein>
    <submittedName>
        <fullName evidence="2">Uncharacterized protein</fullName>
    </submittedName>
</protein>
<dbReference type="EMBL" id="JANKHO010000241">
    <property type="protein sequence ID" value="KAJ3512704.1"/>
    <property type="molecule type" value="Genomic_DNA"/>
</dbReference>
<reference evidence="2" key="1">
    <citation type="submission" date="2022-07" db="EMBL/GenBank/DDBJ databases">
        <title>Genome Sequence of Agrocybe chaxingu.</title>
        <authorList>
            <person name="Buettner E."/>
        </authorList>
    </citation>
    <scope>NUCLEOTIDE SEQUENCE</scope>
    <source>
        <strain evidence="2">MP-N11</strain>
    </source>
</reference>
<feature type="region of interest" description="Disordered" evidence="1">
    <location>
        <begin position="246"/>
        <end position="284"/>
    </location>
</feature>
<dbReference type="OrthoDB" id="2610860at2759"/>
<dbReference type="Proteomes" id="UP001148786">
    <property type="component" value="Unassembled WGS sequence"/>
</dbReference>